<dbReference type="RefSeq" id="WP_078179782.1">
    <property type="nucleotide sequence ID" value="NZ_MUAL01000005.1"/>
</dbReference>
<evidence type="ECO:0000313" key="1">
    <source>
        <dbReference type="EMBL" id="OOR30489.1"/>
    </source>
</evidence>
<proteinExistence type="predicted"/>
<evidence type="ECO:0008006" key="3">
    <source>
        <dbReference type="Google" id="ProtNLM"/>
    </source>
</evidence>
<organism evidence="1 2">
    <name type="scientific">Bacillus cereus</name>
    <dbReference type="NCBI Taxonomy" id="1396"/>
    <lineage>
        <taxon>Bacteria</taxon>
        <taxon>Bacillati</taxon>
        <taxon>Bacillota</taxon>
        <taxon>Bacilli</taxon>
        <taxon>Bacillales</taxon>
        <taxon>Bacillaceae</taxon>
        <taxon>Bacillus</taxon>
        <taxon>Bacillus cereus group</taxon>
    </lineage>
</organism>
<comment type="caution">
    <text evidence="1">The sequence shown here is derived from an EMBL/GenBank/DDBJ whole genome shotgun (WGS) entry which is preliminary data.</text>
</comment>
<evidence type="ECO:0000313" key="2">
    <source>
        <dbReference type="Proteomes" id="UP000191124"/>
    </source>
</evidence>
<dbReference type="Proteomes" id="UP000191124">
    <property type="component" value="Unassembled WGS sequence"/>
</dbReference>
<gene>
    <name evidence="1" type="ORF">BW892_04975</name>
</gene>
<dbReference type="EMBL" id="MUAL01000005">
    <property type="protein sequence ID" value="OOR30489.1"/>
    <property type="molecule type" value="Genomic_DNA"/>
</dbReference>
<accession>A0A1S9V7W0</accession>
<protein>
    <recommendedName>
        <fullName evidence="3">Nucleoid-associated protein</fullName>
    </recommendedName>
</protein>
<dbReference type="Pfam" id="PF04245">
    <property type="entry name" value="NA37"/>
    <property type="match status" value="1"/>
</dbReference>
<dbReference type="GO" id="GO:0009295">
    <property type="term" value="C:nucleoid"/>
    <property type="evidence" value="ECO:0007669"/>
    <property type="project" value="InterPro"/>
</dbReference>
<name>A0A1S9V7W0_BACCE</name>
<dbReference type="InterPro" id="IPR007358">
    <property type="entry name" value="Nucleoid_associated_NdpA"/>
</dbReference>
<dbReference type="AlphaFoldDB" id="A0A1S9V7W0"/>
<sequence length="361" mass="41277">MLKVNNLIINKAIIHRLDNQTSTNPELSELELNLSEELTNILSTHCTKGLEDQKIRYANYQDITKNIVANQCKNLFSGNTEFVEFSHKIATRLYNAMSNKSISAADLVVCLLSCNNEKFIGLLKLDYKNHYLSDVKDINGKKYIGLKKMENGWPEVGSRLQKAAFIRDTSKKNTATSANNYELIILDRQQRNKRALEEHTISQFFSEDFLKSTLLDDENTNTAAFIKGVRMFAEKCEMVPLDKRTEIYESAISMVVNAENVNVSEFARSHFSEDSSSATHYELLMQSCENHGVTRGEFTVAERYKKAFSKNRRVELQGIKLDINSNIFTDTDKFFYTVRKNNAGEDVADITIKGLKILKWE</sequence>
<reference evidence="1 2" key="1">
    <citation type="submission" date="2017-01" db="EMBL/GenBank/DDBJ databases">
        <title>Bacillus cereus isolates.</title>
        <authorList>
            <person name="Beno S.M."/>
        </authorList>
    </citation>
    <scope>NUCLEOTIDE SEQUENCE [LARGE SCALE GENOMIC DNA]</scope>
    <source>
        <strain evidence="1 2">FSL M7-1219</strain>
    </source>
</reference>